<dbReference type="PROSITE" id="PS51468">
    <property type="entry name" value="VIT"/>
    <property type="match status" value="1"/>
</dbReference>
<evidence type="ECO:0000256" key="1">
    <source>
        <dbReference type="SAM" id="MobiDB-lite"/>
    </source>
</evidence>
<feature type="domain" description="VIT" evidence="2">
    <location>
        <begin position="11"/>
        <end position="143"/>
    </location>
</feature>
<gene>
    <name evidence="3" type="ORF">KHLLAP_LOCUS312</name>
</gene>
<protein>
    <submittedName>
        <fullName evidence="3">Uu.00g026970.m01.CDS01</fullName>
    </submittedName>
</protein>
<dbReference type="Proteomes" id="UP001295740">
    <property type="component" value="Unassembled WGS sequence"/>
</dbReference>
<dbReference type="SMART" id="SM00609">
    <property type="entry name" value="VIT"/>
    <property type="match status" value="1"/>
</dbReference>
<dbReference type="SUPFAM" id="SSF53300">
    <property type="entry name" value="vWA-like"/>
    <property type="match status" value="1"/>
</dbReference>
<dbReference type="Pfam" id="PF13768">
    <property type="entry name" value="VWA_3"/>
    <property type="match status" value="2"/>
</dbReference>
<dbReference type="Pfam" id="PF08487">
    <property type="entry name" value="VIT"/>
    <property type="match status" value="1"/>
</dbReference>
<evidence type="ECO:0000313" key="4">
    <source>
        <dbReference type="Proteomes" id="UP001295740"/>
    </source>
</evidence>
<dbReference type="EMBL" id="CAUWAG010000003">
    <property type="protein sequence ID" value="CAJ2499844.1"/>
    <property type="molecule type" value="Genomic_DNA"/>
</dbReference>
<accession>A0AAI8YA88</accession>
<sequence length="1012" mass="110020">MTGTWSDHICGFYYYDINLRLTRYLPQVKLEAHAAIISSTSRTTLTQTFINPDDKNALKEIRYKFPLYDGVSVVGFTCTVGGRVIVGVVKERQEARKNYEQAVARGETAGLLEQLPAASDVFTTTVGNIPAGAQIVVKITYLGELKHDAQVDGIRLTIPTNIAPRYSSYNTYSSQLWSPSHPVSDQGIKITVDAEVPKDLQIQLPATLALGTAEFDKDFILQVVATNTGNPLAVLEQHPTIPNQRALMTTLVPKFNLPAEKPEIVFVCDRSGSMGGSIGNLQAALRLFVKSLSIGTKFNICSFGSSHTFLWERSQTYDSMSVAAAMQHIDTRRYLDLNLEVFLLTDGSIWDQERLMQTVKKHVDESDGAIRVFTLGIGSEASHALIEGVVRVGNGFSQAISGSEEMGSKVVRMLKGAMFPHVKDYTLEVKYEDAGAENNDFKLIEKVVDCLVIDLPGASKPEATATAQPLKTPISLFDPSVKNDVDMKDVNDTELNIPAIEPPKLLQTPSNIPPLFPFNRTTVYLLLSPKTNQATPKSVFLRGTSTHGPLELEIPVTVLEEKGQTIHQLAAKKAVGELEDSRGWMFHAKTADGKLLKDKHESQFTGVVKREAVRLGVEYQVGGKWCSFFAVEKDGDEKLQEREADSSPVDNQSPQERMMAKGAALRVFPMSHAASVRPSVAQSAFGLMSSTPTSMSASQGLPAMPFSYAAPQYRAAPSAFGLMSSTPPSMGAFQPSAVSHAQYRVSPHLPMQPDDTSANSECFEDAEVDWCLADSAACDAAPFGLDDAYCEGYSAGSDRNLILEGGWEDQLEFDNSLHDDDGWSDDDANVDLARYGKAASHSNSIGSMAAGPSPATQVANFCSFRTSPKSELASLESGSPADSAGSSVRYRRAGGPSPPTRPPFGGWSPAPASESQDKLQTLILLHTFEGYWVWDQTLTGAMGWNADALVDAWDKDAIFAKVSNSQSGNRKVLATALVVAWLRRERAAEKDTWELLADKAIAWLDAELAESA</sequence>
<dbReference type="InterPro" id="IPR036465">
    <property type="entry name" value="vWFA_dom_sf"/>
</dbReference>
<dbReference type="PANTHER" id="PTHR45737">
    <property type="entry name" value="VON WILLEBRAND FACTOR A DOMAIN-CONTAINING PROTEIN 5A"/>
    <property type="match status" value="1"/>
</dbReference>
<dbReference type="InterPro" id="IPR002035">
    <property type="entry name" value="VWF_A"/>
</dbReference>
<organism evidence="3 4">
    <name type="scientific">Anthostomella pinea</name>
    <dbReference type="NCBI Taxonomy" id="933095"/>
    <lineage>
        <taxon>Eukaryota</taxon>
        <taxon>Fungi</taxon>
        <taxon>Dikarya</taxon>
        <taxon>Ascomycota</taxon>
        <taxon>Pezizomycotina</taxon>
        <taxon>Sordariomycetes</taxon>
        <taxon>Xylariomycetidae</taxon>
        <taxon>Xylariales</taxon>
        <taxon>Xylariaceae</taxon>
        <taxon>Anthostomella</taxon>
    </lineage>
</organism>
<dbReference type="AlphaFoldDB" id="A0AAI8YA88"/>
<comment type="caution">
    <text evidence="3">The sequence shown here is derived from an EMBL/GenBank/DDBJ whole genome shotgun (WGS) entry which is preliminary data.</text>
</comment>
<proteinExistence type="predicted"/>
<name>A0AAI8YA88_9PEZI</name>
<keyword evidence="4" id="KW-1185">Reference proteome</keyword>
<evidence type="ECO:0000313" key="3">
    <source>
        <dbReference type="EMBL" id="CAJ2499844.1"/>
    </source>
</evidence>
<dbReference type="Gene3D" id="3.40.50.410">
    <property type="entry name" value="von Willebrand factor, type A domain"/>
    <property type="match status" value="1"/>
</dbReference>
<dbReference type="PANTHER" id="PTHR45737:SF6">
    <property type="entry name" value="VON WILLEBRAND FACTOR A DOMAIN-CONTAINING PROTEIN 5A"/>
    <property type="match status" value="1"/>
</dbReference>
<feature type="region of interest" description="Disordered" evidence="1">
    <location>
        <begin position="872"/>
        <end position="913"/>
    </location>
</feature>
<dbReference type="InterPro" id="IPR013694">
    <property type="entry name" value="VIT"/>
</dbReference>
<evidence type="ECO:0000259" key="2">
    <source>
        <dbReference type="PROSITE" id="PS51468"/>
    </source>
</evidence>
<reference evidence="3" key="1">
    <citation type="submission" date="2023-10" db="EMBL/GenBank/DDBJ databases">
        <authorList>
            <person name="Hackl T."/>
        </authorList>
    </citation>
    <scope>NUCLEOTIDE SEQUENCE</scope>
</reference>